<proteinExistence type="predicted"/>
<sequence length="659" mass="71444">MPIETNNLVLYKSERLADTEDGGGKYSGQVIIDGQSNNLFDDISEMDRTMGDVSMRKIFPAVTTNDTDKLMGATVFISQNPKDPNVSALLFSTKDWNDQRKSAQNRVENYLAKGGQISGIPLDTHWQGMKTIQVCLFTSETECSVGDTIVLVSNEGKALQHEQYVRITKAETRIAKIIIDGKEFEYKLATYSINDPLDIDYVGLSVKQWYNNEKSTTIIRESIVADTGEYCASVSIVDDVNVGEYSIKASSIFAQLVPSAQAETAILDSKAVGEGSAYIAGNNGAITVSAYTLIRPDLKYCLGSGVMPNSLTFNLISQSFKDQNGLLISSSGTSIGTIDYQRGIIQWTVDYSNAGSYSFYINFQPATNSNLSLHSDSILVSQNNQSANWTGVFVPIPAPGTTTISYMSQGKFYDLKDNGNGQLKGSSASIGAGSINYETGTWMITTGALPDVDSSILMYWGTPITTFVRSNLTVESPAFEFNLGQQAIAASSVEIKWLLDGVSKTAKSNASGKFTGDATGTINYAKGTGRIVPSLLPQKGTVFTITYSFGEAKEQQIEHVNPDTSNLIRFTIGTGAALQPNSIELTVPVSDFESQYTGSVVLTDVPLSSDIGNLIDRVGNVQGKINYLTGQVEATPFMDKVVYKRIYTVSEYVIYSASM</sequence>
<accession>A0A2U3N225</accession>
<dbReference type="AlphaFoldDB" id="A0A2U3N225"/>
<keyword evidence="2" id="KW-1185">Reference proteome</keyword>
<evidence type="ECO:0000313" key="1">
    <source>
        <dbReference type="EMBL" id="SPL71740.1"/>
    </source>
</evidence>
<dbReference type="EMBL" id="OOGT01000167">
    <property type="protein sequence ID" value="SPL71740.1"/>
    <property type="molecule type" value="Genomic_DNA"/>
</dbReference>
<dbReference type="RefSeq" id="WP_121975158.1">
    <property type="nucleotide sequence ID" value="NZ_OOGT01000167.1"/>
</dbReference>
<dbReference type="OrthoDB" id="8477619at2"/>
<reference evidence="2" key="1">
    <citation type="submission" date="2018-03" db="EMBL/GenBank/DDBJ databases">
        <authorList>
            <person name="Blom J."/>
        </authorList>
    </citation>
    <scope>NUCLEOTIDE SEQUENCE [LARGE SCALE GENOMIC DNA]</scope>
    <source>
        <strain evidence="2">KPC-SM-21</strain>
    </source>
</reference>
<name>A0A2U3N225_9GAMM</name>
<dbReference type="Proteomes" id="UP000245974">
    <property type="component" value="Unassembled WGS sequence"/>
</dbReference>
<organism evidence="1 2">
    <name type="scientific">Acinetobacter stercoris</name>
    <dbReference type="NCBI Taxonomy" id="2126983"/>
    <lineage>
        <taxon>Bacteria</taxon>
        <taxon>Pseudomonadati</taxon>
        <taxon>Pseudomonadota</taxon>
        <taxon>Gammaproteobacteria</taxon>
        <taxon>Moraxellales</taxon>
        <taxon>Moraxellaceae</taxon>
        <taxon>Acinetobacter</taxon>
    </lineage>
</organism>
<dbReference type="InParanoid" id="A0A2U3N225"/>
<evidence type="ECO:0000313" key="2">
    <source>
        <dbReference type="Proteomes" id="UP000245974"/>
    </source>
</evidence>
<protein>
    <submittedName>
        <fullName evidence="1">Uncharacterized protein</fullName>
    </submittedName>
</protein>
<gene>
    <name evidence="1" type="ORF">KPC_2918</name>
</gene>